<reference evidence="16 17" key="1">
    <citation type="journal article" date="2018" name="Front. Microbiol.">
        <title>Phylogeny of Vibrio vulnificus from the Analysis of the Core-Genome: Implications for Intra-Species Taxonomy.</title>
        <authorList>
            <person name="Roig F.J."/>
            <person name="Gonzalez-Candelas F."/>
            <person name="Sanjuan E."/>
            <person name="Fouz B."/>
            <person name="Feil E.J."/>
            <person name="Llorens C."/>
            <person name="Baker-Austin C."/>
            <person name="Oliver J.D."/>
            <person name="Danin-Poleg Y."/>
            <person name="Gibas C.J."/>
            <person name="Kashi Y."/>
            <person name="Gulig P.A."/>
            <person name="Morrison S.S."/>
            <person name="Amaro C."/>
        </authorList>
    </citation>
    <scope>NUCLEOTIDE SEQUENCE [LARGE SCALE GENOMIC DNA]</scope>
    <source>
        <strain evidence="16 17">CECT4608</strain>
    </source>
</reference>
<evidence type="ECO:0000256" key="6">
    <source>
        <dbReference type="ARBA" id="ARBA00022519"/>
    </source>
</evidence>
<dbReference type="InterPro" id="IPR004089">
    <property type="entry name" value="MCPsignal_dom"/>
</dbReference>
<dbReference type="FunFam" id="3.30.450.20:FF:000048">
    <property type="entry name" value="Methyl-accepting chemotaxis protein"/>
    <property type="match status" value="1"/>
</dbReference>
<dbReference type="InterPro" id="IPR003660">
    <property type="entry name" value="HAMP_dom"/>
</dbReference>
<dbReference type="GO" id="GO:0006935">
    <property type="term" value="P:chemotaxis"/>
    <property type="evidence" value="ECO:0007669"/>
    <property type="project" value="UniProtKB-KW"/>
</dbReference>
<protein>
    <submittedName>
        <fullName evidence="16">Methyl-accepting chemotaxis protein</fullName>
    </submittedName>
</protein>
<dbReference type="PROSITE" id="PS50885">
    <property type="entry name" value="HAMP"/>
    <property type="match status" value="1"/>
</dbReference>
<keyword evidence="13" id="KW-0175">Coiled coil</keyword>
<feature type="domain" description="Methyl-accepting transducer" evidence="14">
    <location>
        <begin position="351"/>
        <end position="587"/>
    </location>
</feature>
<keyword evidence="8" id="KW-1133">Transmembrane helix</keyword>
<feature type="domain" description="HAMP" evidence="15">
    <location>
        <begin position="292"/>
        <end position="346"/>
    </location>
</feature>
<dbReference type="SMART" id="SM00304">
    <property type="entry name" value="HAMP"/>
    <property type="match status" value="1"/>
</dbReference>
<dbReference type="Gene3D" id="1.10.287.950">
    <property type="entry name" value="Methyl-accepting chemotaxis protein"/>
    <property type="match status" value="1"/>
</dbReference>
<comment type="caution">
    <text evidence="16">The sequence shown here is derived from an EMBL/GenBank/DDBJ whole genome shotgun (WGS) entry which is preliminary data.</text>
</comment>
<evidence type="ECO:0000256" key="11">
    <source>
        <dbReference type="ARBA" id="ARBA00029447"/>
    </source>
</evidence>
<dbReference type="InterPro" id="IPR033479">
    <property type="entry name" value="dCache_1"/>
</dbReference>
<dbReference type="Pfam" id="PF00015">
    <property type="entry name" value="MCPsignal"/>
    <property type="match status" value="1"/>
</dbReference>
<evidence type="ECO:0000256" key="10">
    <source>
        <dbReference type="ARBA" id="ARBA00023224"/>
    </source>
</evidence>
<dbReference type="PANTHER" id="PTHR32089">
    <property type="entry name" value="METHYL-ACCEPTING CHEMOTAXIS PROTEIN MCPB"/>
    <property type="match status" value="1"/>
</dbReference>
<evidence type="ECO:0000256" key="7">
    <source>
        <dbReference type="ARBA" id="ARBA00022692"/>
    </source>
</evidence>
<evidence type="ECO:0000259" key="15">
    <source>
        <dbReference type="PROSITE" id="PS50885"/>
    </source>
</evidence>
<accession>A0A2S3QVV7</accession>
<dbReference type="PANTHER" id="PTHR32089:SF117">
    <property type="entry name" value="METHYL ACCEPTING SENSORY TRANSDUCER WITH CACHE_1 SMALL MOLECULE BINDING DOMAIN"/>
    <property type="match status" value="1"/>
</dbReference>
<evidence type="ECO:0000313" key="16">
    <source>
        <dbReference type="EMBL" id="POB41995.1"/>
    </source>
</evidence>
<dbReference type="CDD" id="cd12913">
    <property type="entry name" value="PDC1_MCP_like"/>
    <property type="match status" value="1"/>
</dbReference>
<evidence type="ECO:0000256" key="3">
    <source>
        <dbReference type="ARBA" id="ARBA00022475"/>
    </source>
</evidence>
<evidence type="ECO:0000256" key="5">
    <source>
        <dbReference type="ARBA" id="ARBA00022500"/>
    </source>
</evidence>
<dbReference type="GO" id="GO:0016597">
    <property type="term" value="F:amino acid binding"/>
    <property type="evidence" value="ECO:0007669"/>
    <property type="project" value="UniProtKB-ARBA"/>
</dbReference>
<feature type="coiled-coil region" evidence="13">
    <location>
        <begin position="551"/>
        <end position="606"/>
    </location>
</feature>
<dbReference type="SUPFAM" id="SSF103190">
    <property type="entry name" value="Sensory domain-like"/>
    <property type="match status" value="1"/>
</dbReference>
<dbReference type="CDD" id="cd06225">
    <property type="entry name" value="HAMP"/>
    <property type="match status" value="1"/>
</dbReference>
<evidence type="ECO:0000259" key="14">
    <source>
        <dbReference type="PROSITE" id="PS50111"/>
    </source>
</evidence>
<keyword evidence="6" id="KW-0997">Cell inner membrane</keyword>
<dbReference type="Pfam" id="PF00672">
    <property type="entry name" value="HAMP"/>
    <property type="match status" value="1"/>
</dbReference>
<evidence type="ECO:0000256" key="13">
    <source>
        <dbReference type="SAM" id="Coils"/>
    </source>
</evidence>
<proteinExistence type="inferred from homology"/>
<dbReference type="RefSeq" id="WP_072610896.1">
    <property type="nucleotide sequence ID" value="NZ_CP051117.1"/>
</dbReference>
<evidence type="ECO:0000256" key="2">
    <source>
        <dbReference type="ARBA" id="ARBA00004651"/>
    </source>
</evidence>
<evidence type="ECO:0000256" key="4">
    <source>
        <dbReference type="ARBA" id="ARBA00022481"/>
    </source>
</evidence>
<dbReference type="FunFam" id="1.10.287.950:FF:000001">
    <property type="entry name" value="Methyl-accepting chemotaxis sensory transducer"/>
    <property type="match status" value="1"/>
</dbReference>
<dbReference type="GO" id="GO:0007165">
    <property type="term" value="P:signal transduction"/>
    <property type="evidence" value="ECO:0007669"/>
    <property type="project" value="UniProtKB-KW"/>
</dbReference>
<dbReference type="Pfam" id="PF02743">
    <property type="entry name" value="dCache_1"/>
    <property type="match status" value="1"/>
</dbReference>
<comment type="subcellular location">
    <subcellularLocation>
        <location evidence="1">Cell inner membrane</location>
    </subcellularLocation>
    <subcellularLocation>
        <location evidence="2">Cell membrane</location>
        <topology evidence="2">Multi-pass membrane protein</topology>
    </subcellularLocation>
</comment>
<sequence>MKFSQKVILASSVLLLISIVLLSVQQSLLVKDKVEKLVESSLMELEQGVRDAVSAQMESKRALAKSTQEIIELAPLDQGYVADVLETSVVKQGFIAVGLGYERDGLVVENDDAWEVESSYDPRTRPWYQQAKAQNRLVVTEPYVDSTTKQVVISIGAPVRSQGQFIGSLFYDVDLGGLAKLVNQTNLFDAGYLFIVTPDGTTIAHPDVNKNGENISSYLPQVRIQEGEQRFEKDGVSYLVRLTKVGSEGWFVGAVLNESTVYSAISEMRSSSLIYVVIAVVLSVLALSVLMKALMRPLGALNAAIQDIASGNGDLTKRLDTNTDPEFAEMARGFNRFTENLQQQVIQSKAISADILNGTEMSVMGAERASSAVGSQLQELEQLATAMHEMSVTALEVANNAQSAAHAVKEADQVTSAGSKVVSDTTNAISQLSLRIDQAVEEVQGLESATTNIETILKVINEIAEQTNLLALNAAIEAARAGESGRGFAVVADEVRTLASRTQESTTQIRSMIEQLQAGASSVSFVMGESKATTDVAVTHAQQADHALQEIREIMQRITDMNLQIASAAEEQSLVAEEINSNTVRIKDLSTEVSQLAAQSNDAMAQQTVYVRQQDALLNKFIV</sequence>
<dbReference type="GO" id="GO:0005886">
    <property type="term" value="C:plasma membrane"/>
    <property type="evidence" value="ECO:0007669"/>
    <property type="project" value="UniProtKB-SubCell"/>
</dbReference>
<dbReference type="InterPro" id="IPR029151">
    <property type="entry name" value="Sensor-like_sf"/>
</dbReference>
<keyword evidence="4" id="KW-0488">Methylation</keyword>
<dbReference type="Gene3D" id="3.30.450.20">
    <property type="entry name" value="PAS domain"/>
    <property type="match status" value="2"/>
</dbReference>
<dbReference type="AlphaFoldDB" id="A0A2S3QVV7"/>
<name>A0A2S3QVV7_VIBVL</name>
<keyword evidence="10 12" id="KW-0807">Transducer</keyword>
<evidence type="ECO:0000256" key="12">
    <source>
        <dbReference type="PROSITE-ProRule" id="PRU00284"/>
    </source>
</evidence>
<dbReference type="PROSITE" id="PS50111">
    <property type="entry name" value="CHEMOTAXIS_TRANSDUC_2"/>
    <property type="match status" value="1"/>
</dbReference>
<keyword evidence="9" id="KW-0472">Membrane</keyword>
<gene>
    <name evidence="16" type="ORF">CRN52_23725</name>
</gene>
<dbReference type="Proteomes" id="UP000237466">
    <property type="component" value="Unassembled WGS sequence"/>
</dbReference>
<keyword evidence="5" id="KW-0145">Chemotaxis</keyword>
<dbReference type="CDD" id="cd12912">
    <property type="entry name" value="PDC2_MCP_like"/>
    <property type="match status" value="1"/>
</dbReference>
<evidence type="ECO:0000256" key="8">
    <source>
        <dbReference type="ARBA" id="ARBA00022989"/>
    </source>
</evidence>
<dbReference type="CDD" id="cd11386">
    <property type="entry name" value="MCP_signal"/>
    <property type="match status" value="1"/>
</dbReference>
<keyword evidence="3" id="KW-1003">Cell membrane</keyword>
<comment type="similarity">
    <text evidence="11">Belongs to the methyl-accepting chemotaxis (MCP) protein family.</text>
</comment>
<dbReference type="GO" id="GO:0043200">
    <property type="term" value="P:response to amino acid"/>
    <property type="evidence" value="ECO:0007669"/>
    <property type="project" value="UniProtKB-ARBA"/>
</dbReference>
<evidence type="ECO:0000256" key="9">
    <source>
        <dbReference type="ARBA" id="ARBA00023136"/>
    </source>
</evidence>
<organism evidence="16 17">
    <name type="scientific">Vibrio vulnificus</name>
    <dbReference type="NCBI Taxonomy" id="672"/>
    <lineage>
        <taxon>Bacteria</taxon>
        <taxon>Pseudomonadati</taxon>
        <taxon>Pseudomonadota</taxon>
        <taxon>Gammaproteobacteria</taxon>
        <taxon>Vibrionales</taxon>
        <taxon>Vibrionaceae</taxon>
        <taxon>Vibrio</taxon>
    </lineage>
</organism>
<dbReference type="EMBL" id="PDGH01000146">
    <property type="protein sequence ID" value="POB41995.1"/>
    <property type="molecule type" value="Genomic_DNA"/>
</dbReference>
<dbReference type="SMART" id="SM00283">
    <property type="entry name" value="MA"/>
    <property type="match status" value="1"/>
</dbReference>
<dbReference type="SUPFAM" id="SSF58104">
    <property type="entry name" value="Methyl-accepting chemotaxis protein (MCP) signaling domain"/>
    <property type="match status" value="1"/>
</dbReference>
<evidence type="ECO:0000256" key="1">
    <source>
        <dbReference type="ARBA" id="ARBA00004533"/>
    </source>
</evidence>
<evidence type="ECO:0000313" key="17">
    <source>
        <dbReference type="Proteomes" id="UP000237466"/>
    </source>
</evidence>
<keyword evidence="7" id="KW-0812">Transmembrane</keyword>